<protein>
    <submittedName>
        <fullName evidence="1">Uncharacterized protein</fullName>
    </submittedName>
</protein>
<proteinExistence type="predicted"/>
<gene>
    <name evidence="1" type="ORF">AVEN_115928_1</name>
</gene>
<dbReference type="AlphaFoldDB" id="A0A4Y2JNE4"/>
<dbReference type="Proteomes" id="UP000499080">
    <property type="component" value="Unassembled WGS sequence"/>
</dbReference>
<sequence length="161" mass="17945">MFHILLLTQIATPTSHVTSRVSSLSARTDSQSESEGRCHNLRGSMVGFTTKYKTHHMVSRYAEVERKGRTLACIVALSSCSSLKEQKNLSTCGVPDLSECPQFLCKGERGWTFGREYTSRYRGVHSPRLSSGFFQHSSFDVAYLLKSSQIGRKFAASLILT</sequence>
<evidence type="ECO:0000313" key="2">
    <source>
        <dbReference type="Proteomes" id="UP000499080"/>
    </source>
</evidence>
<evidence type="ECO:0000313" key="1">
    <source>
        <dbReference type="EMBL" id="GBM91008.1"/>
    </source>
</evidence>
<name>A0A4Y2JNE4_ARAVE</name>
<dbReference type="EMBL" id="BGPR01003666">
    <property type="protein sequence ID" value="GBM91008.1"/>
    <property type="molecule type" value="Genomic_DNA"/>
</dbReference>
<comment type="caution">
    <text evidence="1">The sequence shown here is derived from an EMBL/GenBank/DDBJ whole genome shotgun (WGS) entry which is preliminary data.</text>
</comment>
<keyword evidence="2" id="KW-1185">Reference proteome</keyword>
<reference evidence="1 2" key="1">
    <citation type="journal article" date="2019" name="Sci. Rep.">
        <title>Orb-weaving spider Araneus ventricosus genome elucidates the spidroin gene catalogue.</title>
        <authorList>
            <person name="Kono N."/>
            <person name="Nakamura H."/>
            <person name="Ohtoshi R."/>
            <person name="Moran D.A.P."/>
            <person name="Shinohara A."/>
            <person name="Yoshida Y."/>
            <person name="Fujiwara M."/>
            <person name="Mori M."/>
            <person name="Tomita M."/>
            <person name="Arakawa K."/>
        </authorList>
    </citation>
    <scope>NUCLEOTIDE SEQUENCE [LARGE SCALE GENOMIC DNA]</scope>
</reference>
<organism evidence="1 2">
    <name type="scientific">Araneus ventricosus</name>
    <name type="common">Orbweaver spider</name>
    <name type="synonym">Epeira ventricosa</name>
    <dbReference type="NCBI Taxonomy" id="182803"/>
    <lineage>
        <taxon>Eukaryota</taxon>
        <taxon>Metazoa</taxon>
        <taxon>Ecdysozoa</taxon>
        <taxon>Arthropoda</taxon>
        <taxon>Chelicerata</taxon>
        <taxon>Arachnida</taxon>
        <taxon>Araneae</taxon>
        <taxon>Araneomorphae</taxon>
        <taxon>Entelegynae</taxon>
        <taxon>Araneoidea</taxon>
        <taxon>Araneidae</taxon>
        <taxon>Araneus</taxon>
    </lineage>
</organism>
<accession>A0A4Y2JNE4</accession>